<proteinExistence type="predicted"/>
<comment type="caution">
    <text evidence="1">The sequence shown here is derived from an EMBL/GenBank/DDBJ whole genome shotgun (WGS) entry which is preliminary data.</text>
</comment>
<protein>
    <submittedName>
        <fullName evidence="1">Uncharacterized protein</fullName>
    </submittedName>
</protein>
<reference evidence="1 2" key="1">
    <citation type="journal article" date="2018" name="Nat. Ecol. Evol.">
        <title>Shark genomes provide insights into elasmobranch evolution and the origin of vertebrates.</title>
        <authorList>
            <person name="Hara Y"/>
            <person name="Yamaguchi K"/>
            <person name="Onimaru K"/>
            <person name="Kadota M"/>
            <person name="Koyanagi M"/>
            <person name="Keeley SD"/>
            <person name="Tatsumi K"/>
            <person name="Tanaka K"/>
            <person name="Motone F"/>
            <person name="Kageyama Y"/>
            <person name="Nozu R"/>
            <person name="Adachi N"/>
            <person name="Nishimura O"/>
            <person name="Nakagawa R"/>
            <person name="Tanegashima C"/>
            <person name="Kiyatake I"/>
            <person name="Matsumoto R"/>
            <person name="Murakumo K"/>
            <person name="Nishida K"/>
            <person name="Terakita A"/>
            <person name="Kuratani S"/>
            <person name="Sato K"/>
            <person name="Hyodo S Kuraku.S."/>
        </authorList>
    </citation>
    <scope>NUCLEOTIDE SEQUENCE [LARGE SCALE GENOMIC DNA]</scope>
</reference>
<keyword evidence="2" id="KW-1185">Reference proteome</keyword>
<evidence type="ECO:0000313" key="1">
    <source>
        <dbReference type="EMBL" id="GCC36331.1"/>
    </source>
</evidence>
<evidence type="ECO:0000313" key="2">
    <source>
        <dbReference type="Proteomes" id="UP000287033"/>
    </source>
</evidence>
<dbReference type="Proteomes" id="UP000287033">
    <property type="component" value="Unassembled WGS sequence"/>
</dbReference>
<gene>
    <name evidence="1" type="ORF">chiPu_0014825</name>
</gene>
<organism evidence="1 2">
    <name type="scientific">Chiloscyllium punctatum</name>
    <name type="common">Brownbanded bambooshark</name>
    <name type="synonym">Hemiscyllium punctatum</name>
    <dbReference type="NCBI Taxonomy" id="137246"/>
    <lineage>
        <taxon>Eukaryota</taxon>
        <taxon>Metazoa</taxon>
        <taxon>Chordata</taxon>
        <taxon>Craniata</taxon>
        <taxon>Vertebrata</taxon>
        <taxon>Chondrichthyes</taxon>
        <taxon>Elasmobranchii</taxon>
        <taxon>Galeomorphii</taxon>
        <taxon>Galeoidea</taxon>
        <taxon>Orectolobiformes</taxon>
        <taxon>Hemiscylliidae</taxon>
        <taxon>Chiloscyllium</taxon>
    </lineage>
</organism>
<dbReference type="AlphaFoldDB" id="A0A401T128"/>
<name>A0A401T128_CHIPU</name>
<accession>A0A401T128</accession>
<dbReference type="EMBL" id="BEZZ01000815">
    <property type="protein sequence ID" value="GCC36331.1"/>
    <property type="molecule type" value="Genomic_DNA"/>
</dbReference>
<sequence length="213" mass="23273">MGPGVDWRLGPERCGDWAKYGLQSPCGLGSGPGVVWQLCAAQSEVCVRSAWRLGPIAVWRMDLMWCGHCAWCAVETCPVRPEDQDQHGMELSRVRILVTQPSAFWKLVPLLSGHWEQCTYETGHSAVRRLSPGCMATEPVVAWRLTPCGLETSRGTAWRLDLAWSGNCATWRLGPAQPGDCAWCSVETCLGVSCRLGLVWSADWAQSAVGTGP</sequence>